<evidence type="ECO:0000256" key="3">
    <source>
        <dbReference type="ARBA" id="ARBA00035646"/>
    </source>
</evidence>
<accession>A0ABW6Y1U3</accession>
<dbReference type="RefSeq" id="WP_388311344.1">
    <property type="nucleotide sequence ID" value="NZ_JBIBDZ010000015.1"/>
</dbReference>
<reference evidence="5 6" key="1">
    <citation type="submission" date="2024-10" db="EMBL/GenBank/DDBJ databases">
        <title>The Natural Products Discovery Center: Release of the First 8490 Sequenced Strains for Exploring Actinobacteria Biosynthetic Diversity.</title>
        <authorList>
            <person name="Kalkreuter E."/>
            <person name="Kautsar S.A."/>
            <person name="Yang D."/>
            <person name="Bader C.D."/>
            <person name="Teijaro C.N."/>
            <person name="Fluegel L."/>
            <person name="Davis C.M."/>
            <person name="Simpson J.R."/>
            <person name="Lauterbach L."/>
            <person name="Steele A.D."/>
            <person name="Gui C."/>
            <person name="Meng S."/>
            <person name="Li G."/>
            <person name="Viehrig K."/>
            <person name="Ye F."/>
            <person name="Su P."/>
            <person name="Kiefer A.F."/>
            <person name="Nichols A."/>
            <person name="Cepeda A.J."/>
            <person name="Yan W."/>
            <person name="Fan B."/>
            <person name="Jiang Y."/>
            <person name="Adhikari A."/>
            <person name="Zheng C.-J."/>
            <person name="Schuster L."/>
            <person name="Cowan T.M."/>
            <person name="Smanski M.J."/>
            <person name="Chevrette M.G."/>
            <person name="De Carvalho L.P.S."/>
            <person name="Shen B."/>
        </authorList>
    </citation>
    <scope>NUCLEOTIDE SEQUENCE [LARGE SCALE GENOMIC DNA]</scope>
    <source>
        <strain evidence="5 6">NPDC012605</strain>
    </source>
</reference>
<feature type="region of interest" description="Disordered" evidence="4">
    <location>
        <begin position="110"/>
        <end position="173"/>
    </location>
</feature>
<dbReference type="InterPro" id="IPR018493">
    <property type="entry name" value="GvpA-like_CS"/>
</dbReference>
<dbReference type="InterPro" id="IPR000638">
    <property type="entry name" value="Gas-vesicle_GvpA-like"/>
</dbReference>
<keyword evidence="6" id="KW-1185">Reference proteome</keyword>
<evidence type="ECO:0000313" key="5">
    <source>
        <dbReference type="EMBL" id="MFF5923740.1"/>
    </source>
</evidence>
<dbReference type="PROSITE" id="PS00234">
    <property type="entry name" value="GAS_VESICLE_A_1"/>
    <property type="match status" value="1"/>
</dbReference>
<evidence type="ECO:0000256" key="4">
    <source>
        <dbReference type="SAM" id="MobiDB-lite"/>
    </source>
</evidence>
<dbReference type="PANTHER" id="PTHR35344">
    <property type="entry name" value="GAS VESICLE STRUCTURAL PROTEIN 2-RELATED"/>
    <property type="match status" value="1"/>
</dbReference>
<protein>
    <submittedName>
        <fullName evidence="5">Gas vesicle protein</fullName>
    </submittedName>
</protein>
<comment type="subcellular location">
    <subcellularLocation>
        <location evidence="2">Gas vesicle</location>
    </subcellularLocation>
</comment>
<proteinExistence type="inferred from homology"/>
<evidence type="ECO:0000256" key="1">
    <source>
        <dbReference type="ARBA" id="ARBA00022987"/>
    </source>
</evidence>
<sequence length="173" mass="19237">MSDPLPDRFGSVPSRALPSPYGPSSSANLADILERVLDKGIVIAGDIRINLLDIELLTIKLRILVASVDKAKEMGIDWWEHDPSLSSKHTGGRLEEENRRLRAELDALRRDALTADGPETPSYRETDTVHERAASRKTSASEPDEDLEQGEPDEDRDEGTTPRRGAARRRRST</sequence>
<dbReference type="Proteomes" id="UP001602370">
    <property type="component" value="Unassembled WGS sequence"/>
</dbReference>
<comment type="caution">
    <text evidence="5">The sequence shown here is derived from an EMBL/GenBank/DDBJ whole genome shotgun (WGS) entry which is preliminary data.</text>
</comment>
<gene>
    <name evidence="5" type="ORF">ACFY8C_36275</name>
</gene>
<dbReference type="InterPro" id="IPR050530">
    <property type="entry name" value="GvpA"/>
</dbReference>
<dbReference type="PANTHER" id="PTHR35344:SF4">
    <property type="entry name" value="GAS VESICLE PROTEIN A1"/>
    <property type="match status" value="1"/>
</dbReference>
<dbReference type="Pfam" id="PF00741">
    <property type="entry name" value="Gas_vesicle"/>
    <property type="match status" value="1"/>
</dbReference>
<evidence type="ECO:0000256" key="2">
    <source>
        <dbReference type="ARBA" id="ARBA00035108"/>
    </source>
</evidence>
<feature type="compositionally biased region" description="Acidic residues" evidence="4">
    <location>
        <begin position="142"/>
        <end position="157"/>
    </location>
</feature>
<feature type="compositionally biased region" description="Basic and acidic residues" evidence="4">
    <location>
        <begin position="122"/>
        <end position="134"/>
    </location>
</feature>
<evidence type="ECO:0000313" key="6">
    <source>
        <dbReference type="Proteomes" id="UP001602370"/>
    </source>
</evidence>
<comment type="similarity">
    <text evidence="3">Belongs to the gas vesicle GvpA family.</text>
</comment>
<organism evidence="5 6">
    <name type="scientific">Streptomyces flavochromogenes</name>
    <dbReference type="NCBI Taxonomy" id="68199"/>
    <lineage>
        <taxon>Bacteria</taxon>
        <taxon>Bacillati</taxon>
        <taxon>Actinomycetota</taxon>
        <taxon>Actinomycetes</taxon>
        <taxon>Kitasatosporales</taxon>
        <taxon>Streptomycetaceae</taxon>
        <taxon>Streptomyces</taxon>
    </lineage>
</organism>
<feature type="region of interest" description="Disordered" evidence="4">
    <location>
        <begin position="1"/>
        <end position="24"/>
    </location>
</feature>
<keyword evidence="1" id="KW-0304">Gas vesicle</keyword>
<name>A0ABW6Y1U3_9ACTN</name>
<dbReference type="EMBL" id="JBIBDZ010000015">
    <property type="protein sequence ID" value="MFF5923740.1"/>
    <property type="molecule type" value="Genomic_DNA"/>
</dbReference>